<sequence>MLTMPQTTLPILNHELHVARQTAERLQQRSLVTELPVGLTRDSLRAFLRTKPLADAVIAHQVYALNAWQARMDALYRAVAHQVDATD</sequence>
<dbReference type="AlphaFoldDB" id="A0A0R1R819"/>
<proteinExistence type="predicted"/>
<name>A0A0R1R819_9LACO</name>
<comment type="caution">
    <text evidence="1">The sequence shown here is derived from an EMBL/GenBank/DDBJ whole genome shotgun (WGS) entry which is preliminary data.</text>
</comment>
<accession>A0A0R1R819</accession>
<evidence type="ECO:0000313" key="1">
    <source>
        <dbReference type="EMBL" id="KRL49176.1"/>
    </source>
</evidence>
<gene>
    <name evidence="1" type="ORF">FD37_GL000770</name>
</gene>
<dbReference type="PATRIC" id="fig|1423805.4.peg.790"/>
<organism evidence="1 2">
    <name type="scientific">Levilactobacillus spicheri DSM 15429</name>
    <dbReference type="NCBI Taxonomy" id="1423805"/>
    <lineage>
        <taxon>Bacteria</taxon>
        <taxon>Bacillati</taxon>
        <taxon>Bacillota</taxon>
        <taxon>Bacilli</taxon>
        <taxon>Lactobacillales</taxon>
        <taxon>Lactobacillaceae</taxon>
        <taxon>Levilactobacillus</taxon>
    </lineage>
</organism>
<protein>
    <submittedName>
        <fullName evidence="1">Uncharacterized protein</fullName>
    </submittedName>
</protein>
<reference evidence="1 2" key="1">
    <citation type="journal article" date="2015" name="Genome Announc.">
        <title>Expanding the biotechnology potential of lactobacilli through comparative genomics of 213 strains and associated genera.</title>
        <authorList>
            <person name="Sun Z."/>
            <person name="Harris H.M."/>
            <person name="McCann A."/>
            <person name="Guo C."/>
            <person name="Argimon S."/>
            <person name="Zhang W."/>
            <person name="Yang X."/>
            <person name="Jeffery I.B."/>
            <person name="Cooney J.C."/>
            <person name="Kagawa T.F."/>
            <person name="Liu W."/>
            <person name="Song Y."/>
            <person name="Salvetti E."/>
            <person name="Wrobel A."/>
            <person name="Rasinkangas P."/>
            <person name="Parkhill J."/>
            <person name="Rea M.C."/>
            <person name="O'Sullivan O."/>
            <person name="Ritari J."/>
            <person name="Douillard F.P."/>
            <person name="Paul Ross R."/>
            <person name="Yang R."/>
            <person name="Briner A.E."/>
            <person name="Felis G.E."/>
            <person name="de Vos W.M."/>
            <person name="Barrangou R."/>
            <person name="Klaenhammer T.R."/>
            <person name="Caufield P.W."/>
            <person name="Cui Y."/>
            <person name="Zhang H."/>
            <person name="O'Toole P.W."/>
        </authorList>
    </citation>
    <scope>NUCLEOTIDE SEQUENCE [LARGE SCALE GENOMIC DNA]</scope>
    <source>
        <strain evidence="1 2">DSM 15429</strain>
    </source>
</reference>
<dbReference type="EMBL" id="AZFC01000012">
    <property type="protein sequence ID" value="KRL49176.1"/>
    <property type="molecule type" value="Genomic_DNA"/>
</dbReference>
<dbReference type="Proteomes" id="UP000051835">
    <property type="component" value="Unassembled WGS sequence"/>
</dbReference>
<evidence type="ECO:0000313" key="2">
    <source>
        <dbReference type="Proteomes" id="UP000051835"/>
    </source>
</evidence>